<dbReference type="Gene3D" id="1.10.10.2770">
    <property type="match status" value="1"/>
</dbReference>
<protein>
    <recommendedName>
        <fullName evidence="2">Selenocysteine-specific elongation factor</fullName>
    </recommendedName>
    <alternativeName>
        <fullName evidence="8">SelB translation factor</fullName>
    </alternativeName>
</protein>
<dbReference type="PANTHER" id="PTHR43721:SF22">
    <property type="entry name" value="ELONGATION FACTOR TU, MITOCHONDRIAL"/>
    <property type="match status" value="1"/>
</dbReference>
<dbReference type="InterPro" id="IPR015191">
    <property type="entry name" value="SelB_WHD4"/>
</dbReference>
<dbReference type="InterPro" id="IPR031157">
    <property type="entry name" value="G_TR_CS"/>
</dbReference>
<dbReference type="Pfam" id="PF09107">
    <property type="entry name" value="WHD_3rd_SelB"/>
    <property type="match status" value="1"/>
</dbReference>
<evidence type="ECO:0000256" key="1">
    <source>
        <dbReference type="ARBA" id="ARBA00004496"/>
    </source>
</evidence>
<dbReference type="InterPro" id="IPR050055">
    <property type="entry name" value="EF-Tu_GTPase"/>
</dbReference>
<evidence type="ECO:0000256" key="4">
    <source>
        <dbReference type="ARBA" id="ARBA00022741"/>
    </source>
</evidence>
<dbReference type="InterPro" id="IPR057335">
    <property type="entry name" value="Beta-barrel_SelB"/>
</dbReference>
<dbReference type="OrthoDB" id="9804504at2"/>
<evidence type="ECO:0000256" key="3">
    <source>
        <dbReference type="ARBA" id="ARBA00022490"/>
    </source>
</evidence>
<dbReference type="EMBL" id="QVLX01000003">
    <property type="protein sequence ID" value="RGE88047.1"/>
    <property type="molecule type" value="Genomic_DNA"/>
</dbReference>
<dbReference type="InterPro" id="IPR009000">
    <property type="entry name" value="Transl_B-barrel_sf"/>
</dbReference>
<sequence>MKHIIIGTAGHIDHGKTTLIKALTGRNTDRWEEEQRRGITIDLGFTYFDLPNGDRAGIIDVPGHERFINNMVAGVVGMDLVMLVIAADEGIMPQTREHMDILGELGIEKSIIVLNKCDLVDEEWLELVEEEIRDELKGTFLEFAPVVKVSAATGEGLSKLVNMIQKMTENEVTEKDIHTIPRLPIDRVFTMSGFGTIITGTLLAGTIRREDTLCMYPNGKECKIRSIQVHGESVDVCYAGQRVAINLSNIKKSEIHRGCVLAPPKNMKNTDLLDVRLNVLPSSMRILVNNSRLHLFTGTSEVLCRAVLLDKEEIGPGESGFVQLRLEEEIAVRRGDRFVVRFYSPMETIGGGVILEPNPKWKKRFQPDVIEELRQKESGSSADVIELHIRQHEKDMVSVSELAKITALSLEEVEEDIKELREEGRISVFPMKKETYVWHISSQESITAAIREELRAFHSAHPYRPGIPKAEVHMRFMKQVKPNVFDLYIEMLTEEGKIGRSGEYLHSADYMIPKDAEFEKASRTILEALEKAGYDFVRFSEITFPKLSEGTKEDVLQVLISEGAVVKINDEMYTLADYMEQAKEKIKKKLAKDGMITIAEVRDMFHTSRKSAKPILEYMDGQKVTKKTGAESERVAYL</sequence>
<dbReference type="PROSITE" id="PS00301">
    <property type="entry name" value="G_TR_1"/>
    <property type="match status" value="1"/>
</dbReference>
<dbReference type="NCBIfam" id="TIGR00475">
    <property type="entry name" value="selB"/>
    <property type="match status" value="1"/>
</dbReference>
<dbReference type="Pfam" id="PF25461">
    <property type="entry name" value="Beta-barrel_SelB"/>
    <property type="match status" value="1"/>
</dbReference>
<dbReference type="InterPro" id="IPR027417">
    <property type="entry name" value="P-loop_NTPase"/>
</dbReference>
<evidence type="ECO:0000256" key="5">
    <source>
        <dbReference type="ARBA" id="ARBA00022917"/>
    </source>
</evidence>
<dbReference type="PRINTS" id="PR00315">
    <property type="entry name" value="ELONGATNFCT"/>
</dbReference>
<dbReference type="FunFam" id="3.40.50.300:FF:001064">
    <property type="entry name" value="Selenocysteine-specific translation elongation factor"/>
    <property type="match status" value="1"/>
</dbReference>
<dbReference type="GO" id="GO:0003746">
    <property type="term" value="F:translation elongation factor activity"/>
    <property type="evidence" value="ECO:0007669"/>
    <property type="project" value="UniProtKB-KW"/>
</dbReference>
<evidence type="ECO:0000256" key="2">
    <source>
        <dbReference type="ARBA" id="ARBA00015953"/>
    </source>
</evidence>
<keyword evidence="6" id="KW-0342">GTP-binding</keyword>
<dbReference type="GO" id="GO:0001514">
    <property type="term" value="P:selenocysteine incorporation"/>
    <property type="evidence" value="ECO:0007669"/>
    <property type="project" value="InterPro"/>
</dbReference>
<dbReference type="CDD" id="cd04171">
    <property type="entry name" value="SelB"/>
    <property type="match status" value="1"/>
</dbReference>
<keyword evidence="5" id="KW-0648">Protein biosynthesis</keyword>
<evidence type="ECO:0000256" key="6">
    <source>
        <dbReference type="ARBA" id="ARBA00023134"/>
    </source>
</evidence>
<evidence type="ECO:0000313" key="11">
    <source>
        <dbReference type="Proteomes" id="UP000261080"/>
    </source>
</evidence>
<dbReference type="CDD" id="cd03696">
    <property type="entry name" value="SelB_II"/>
    <property type="match status" value="1"/>
</dbReference>
<dbReference type="CDD" id="cd15491">
    <property type="entry name" value="selB_III"/>
    <property type="match status" value="1"/>
</dbReference>
<dbReference type="SUPFAM" id="SSF50465">
    <property type="entry name" value="EF-Tu/eEF-1alpha/eIF2-gamma C-terminal domain"/>
    <property type="match status" value="1"/>
</dbReference>
<dbReference type="SUPFAM" id="SSF50447">
    <property type="entry name" value="Translation proteins"/>
    <property type="match status" value="1"/>
</dbReference>
<evidence type="ECO:0000256" key="7">
    <source>
        <dbReference type="ARBA" id="ARBA00025526"/>
    </source>
</evidence>
<dbReference type="Pfam" id="PF00009">
    <property type="entry name" value="GTP_EFTU"/>
    <property type="match status" value="1"/>
</dbReference>
<dbReference type="InterPro" id="IPR009001">
    <property type="entry name" value="Transl_elong_EF1A/Init_IF2_C"/>
</dbReference>
<accession>A0A3E3K3N7</accession>
<dbReference type="InterPro" id="IPR036388">
    <property type="entry name" value="WH-like_DNA-bd_sf"/>
</dbReference>
<proteinExistence type="predicted"/>
<dbReference type="AlphaFoldDB" id="A0A3E3K3N7"/>
<dbReference type="InterPro" id="IPR015190">
    <property type="entry name" value="Elong_fac_SelB-wing-hlx_typ-2"/>
</dbReference>
<dbReference type="NCBIfam" id="TIGR00231">
    <property type="entry name" value="small_GTP"/>
    <property type="match status" value="1"/>
</dbReference>
<dbReference type="PROSITE" id="PS51722">
    <property type="entry name" value="G_TR_2"/>
    <property type="match status" value="1"/>
</dbReference>
<dbReference type="InterPro" id="IPR000795">
    <property type="entry name" value="T_Tr_GTP-bd_dom"/>
</dbReference>
<dbReference type="Gene3D" id="1.10.10.10">
    <property type="entry name" value="Winged helix-like DNA-binding domain superfamily/Winged helix DNA-binding domain"/>
    <property type="match status" value="1"/>
</dbReference>
<keyword evidence="3" id="KW-0963">Cytoplasm</keyword>
<dbReference type="InterPro" id="IPR036390">
    <property type="entry name" value="WH_DNA-bd_sf"/>
</dbReference>
<name>A0A3E3K3N7_9FIRM</name>
<keyword evidence="10" id="KW-0251">Elongation factor</keyword>
<dbReference type="GO" id="GO:0003723">
    <property type="term" value="F:RNA binding"/>
    <property type="evidence" value="ECO:0007669"/>
    <property type="project" value="InterPro"/>
</dbReference>
<dbReference type="SUPFAM" id="SSF52540">
    <property type="entry name" value="P-loop containing nucleoside triphosphate hydrolases"/>
    <property type="match status" value="1"/>
</dbReference>
<comment type="function">
    <text evidence="7">Translation factor necessary for the incorporation of selenocysteine into proteins. It probably replaces EF-Tu for the insertion of selenocysteine directed by the UGA codon. SelB binds GTP and GDP.</text>
</comment>
<dbReference type="GO" id="GO:0005525">
    <property type="term" value="F:GTP binding"/>
    <property type="evidence" value="ECO:0007669"/>
    <property type="project" value="UniProtKB-KW"/>
</dbReference>
<keyword evidence="11" id="KW-1185">Reference proteome</keyword>
<dbReference type="Gene3D" id="3.40.50.300">
    <property type="entry name" value="P-loop containing nucleotide triphosphate hydrolases"/>
    <property type="match status" value="1"/>
</dbReference>
<keyword evidence="4" id="KW-0547">Nucleotide-binding</keyword>
<dbReference type="InterPro" id="IPR004161">
    <property type="entry name" value="EFTu-like_2"/>
</dbReference>
<evidence type="ECO:0000313" key="10">
    <source>
        <dbReference type="EMBL" id="RGE88047.1"/>
    </source>
</evidence>
<dbReference type="Pfam" id="PF09106">
    <property type="entry name" value="WHD_2nd_SelB"/>
    <property type="match status" value="1"/>
</dbReference>
<dbReference type="Pfam" id="PF03144">
    <property type="entry name" value="GTP_EFTU_D2"/>
    <property type="match status" value="1"/>
</dbReference>
<reference evidence="10 11" key="1">
    <citation type="submission" date="2018-08" db="EMBL/GenBank/DDBJ databases">
        <title>A genome reference for cultivated species of the human gut microbiota.</title>
        <authorList>
            <person name="Zou Y."/>
            <person name="Xue W."/>
            <person name="Luo G."/>
        </authorList>
    </citation>
    <scope>NUCLEOTIDE SEQUENCE [LARGE SCALE GENOMIC DNA]</scope>
    <source>
        <strain evidence="10 11">AF37-2AT</strain>
    </source>
</reference>
<dbReference type="GO" id="GO:0003924">
    <property type="term" value="F:GTPase activity"/>
    <property type="evidence" value="ECO:0007669"/>
    <property type="project" value="InterPro"/>
</dbReference>
<evidence type="ECO:0000259" key="9">
    <source>
        <dbReference type="PROSITE" id="PS51722"/>
    </source>
</evidence>
<feature type="domain" description="Tr-type G" evidence="9">
    <location>
        <begin position="1"/>
        <end position="173"/>
    </location>
</feature>
<evidence type="ECO:0000256" key="8">
    <source>
        <dbReference type="ARBA" id="ARBA00031615"/>
    </source>
</evidence>
<dbReference type="RefSeq" id="WP_024731837.1">
    <property type="nucleotide sequence ID" value="NZ_BAABYU010000001.1"/>
</dbReference>
<dbReference type="Proteomes" id="UP000261080">
    <property type="component" value="Unassembled WGS sequence"/>
</dbReference>
<dbReference type="InterPro" id="IPR004535">
    <property type="entry name" value="Transl_elong_SelB"/>
</dbReference>
<dbReference type="PANTHER" id="PTHR43721">
    <property type="entry name" value="ELONGATION FACTOR TU-RELATED"/>
    <property type="match status" value="1"/>
</dbReference>
<dbReference type="Gene3D" id="2.40.30.10">
    <property type="entry name" value="Translation factors"/>
    <property type="match status" value="2"/>
</dbReference>
<dbReference type="InterPro" id="IPR005225">
    <property type="entry name" value="Small_GTP-bd"/>
</dbReference>
<dbReference type="SUPFAM" id="SSF46785">
    <property type="entry name" value="Winged helix' DNA-binding domain"/>
    <property type="match status" value="2"/>
</dbReference>
<dbReference type="GO" id="GO:0005829">
    <property type="term" value="C:cytosol"/>
    <property type="evidence" value="ECO:0007669"/>
    <property type="project" value="TreeGrafter"/>
</dbReference>
<organism evidence="10 11">
    <name type="scientific">Sellimonas intestinalis</name>
    <dbReference type="NCBI Taxonomy" id="1653434"/>
    <lineage>
        <taxon>Bacteria</taxon>
        <taxon>Bacillati</taxon>
        <taxon>Bacillota</taxon>
        <taxon>Clostridia</taxon>
        <taxon>Lachnospirales</taxon>
        <taxon>Lachnospiraceae</taxon>
        <taxon>Sellimonas</taxon>
    </lineage>
</organism>
<comment type="subcellular location">
    <subcellularLocation>
        <location evidence="1">Cytoplasm</location>
    </subcellularLocation>
</comment>
<gene>
    <name evidence="10" type="primary">selB</name>
    <name evidence="10" type="ORF">DW016_06290</name>
</gene>
<comment type="caution">
    <text evidence="10">The sequence shown here is derived from an EMBL/GenBank/DDBJ whole genome shotgun (WGS) entry which is preliminary data.</text>
</comment>